<dbReference type="InterPro" id="IPR001387">
    <property type="entry name" value="Cro/C1-type_HTH"/>
</dbReference>
<dbReference type="EMBL" id="NJGD01000014">
    <property type="protein sequence ID" value="PJR12829.1"/>
    <property type="molecule type" value="Genomic_DNA"/>
</dbReference>
<organism evidence="3 4">
    <name type="scientific">Rhizobium meliloti</name>
    <name type="common">Ensifer meliloti</name>
    <name type="synonym">Sinorhizobium meliloti</name>
    <dbReference type="NCBI Taxonomy" id="382"/>
    <lineage>
        <taxon>Bacteria</taxon>
        <taxon>Pseudomonadati</taxon>
        <taxon>Pseudomonadota</taxon>
        <taxon>Alphaproteobacteria</taxon>
        <taxon>Hyphomicrobiales</taxon>
        <taxon>Rhizobiaceae</taxon>
        <taxon>Sinorhizobium/Ensifer group</taxon>
        <taxon>Sinorhizobium</taxon>
    </lineage>
</organism>
<dbReference type="GO" id="GO:0005829">
    <property type="term" value="C:cytosol"/>
    <property type="evidence" value="ECO:0007669"/>
    <property type="project" value="TreeGrafter"/>
</dbReference>
<accession>A0A2J0YX35</accession>
<evidence type="ECO:0000259" key="2">
    <source>
        <dbReference type="PROSITE" id="PS50943"/>
    </source>
</evidence>
<dbReference type="GO" id="GO:0003700">
    <property type="term" value="F:DNA-binding transcription factor activity"/>
    <property type="evidence" value="ECO:0007669"/>
    <property type="project" value="TreeGrafter"/>
</dbReference>
<evidence type="ECO:0000313" key="3">
    <source>
        <dbReference type="EMBL" id="PJR12829.1"/>
    </source>
</evidence>
<dbReference type="InterPro" id="IPR010982">
    <property type="entry name" value="Lambda_DNA-bd_dom_sf"/>
</dbReference>
<dbReference type="Pfam" id="PF01381">
    <property type="entry name" value="HTH_3"/>
    <property type="match status" value="1"/>
</dbReference>
<dbReference type="PROSITE" id="PS50943">
    <property type="entry name" value="HTH_CROC1"/>
    <property type="match status" value="1"/>
</dbReference>
<comment type="caution">
    <text evidence="3">The sequence shown here is derived from an EMBL/GenBank/DDBJ whole genome shotgun (WGS) entry which is preliminary data.</text>
</comment>
<dbReference type="SMART" id="SM00530">
    <property type="entry name" value="HTH_XRE"/>
    <property type="match status" value="1"/>
</dbReference>
<keyword evidence="1" id="KW-0238">DNA-binding</keyword>
<dbReference type="InterPro" id="IPR050807">
    <property type="entry name" value="TransReg_Diox_bact_type"/>
</dbReference>
<reference evidence="3 4" key="1">
    <citation type="submission" date="2017-06" db="EMBL/GenBank/DDBJ databases">
        <title>Ensifer strains isolated from leguminous trees and herbs display diverse denitrification phenotypes with some acting as strong N2O sinks.</title>
        <authorList>
            <person name="Woliy K."/>
            <person name="Mania D."/>
            <person name="Bakken L.R."/>
            <person name="Frostegard A."/>
        </authorList>
    </citation>
    <scope>NUCLEOTIDE SEQUENCE [LARGE SCALE GENOMIC DNA]</scope>
    <source>
        <strain evidence="3 4">AC50a</strain>
    </source>
</reference>
<dbReference type="PANTHER" id="PTHR46797:SF1">
    <property type="entry name" value="METHYLPHOSPHONATE SYNTHASE"/>
    <property type="match status" value="1"/>
</dbReference>
<protein>
    <submittedName>
        <fullName evidence="3">Transcriptional regulator</fullName>
    </submittedName>
</protein>
<sequence>MLSINPEKRPKGQPNPVDVHVGRRIRMRRGWMDMSQQALAEAIGVTFQQVQKYEKGRNRVGASRLQQIAEALEVQPSYFFDGMPEEAPSREKAGEQKDHLNVPVEVLEFITSPEGLQLIRSFSKIGDLKVRERILMLVKSLGEHDW</sequence>
<dbReference type="AlphaFoldDB" id="A0A2J0YX35"/>
<dbReference type="SUPFAM" id="SSF47413">
    <property type="entry name" value="lambda repressor-like DNA-binding domains"/>
    <property type="match status" value="1"/>
</dbReference>
<evidence type="ECO:0000256" key="1">
    <source>
        <dbReference type="ARBA" id="ARBA00023125"/>
    </source>
</evidence>
<evidence type="ECO:0000313" key="4">
    <source>
        <dbReference type="Proteomes" id="UP000231987"/>
    </source>
</evidence>
<dbReference type="GO" id="GO:0003677">
    <property type="term" value="F:DNA binding"/>
    <property type="evidence" value="ECO:0007669"/>
    <property type="project" value="UniProtKB-KW"/>
</dbReference>
<gene>
    <name evidence="3" type="ORF">CEJ86_24970</name>
</gene>
<dbReference type="Proteomes" id="UP000231987">
    <property type="component" value="Unassembled WGS sequence"/>
</dbReference>
<name>A0A2J0YX35_RHIML</name>
<dbReference type="RefSeq" id="WP_100673882.1">
    <property type="nucleotide sequence ID" value="NZ_NJGD01000014.1"/>
</dbReference>
<proteinExistence type="predicted"/>
<dbReference type="PANTHER" id="PTHR46797">
    <property type="entry name" value="HTH-TYPE TRANSCRIPTIONAL REGULATOR"/>
    <property type="match status" value="1"/>
</dbReference>
<dbReference type="Gene3D" id="1.10.260.40">
    <property type="entry name" value="lambda repressor-like DNA-binding domains"/>
    <property type="match status" value="1"/>
</dbReference>
<feature type="domain" description="HTH cro/C1-type" evidence="2">
    <location>
        <begin position="23"/>
        <end position="79"/>
    </location>
</feature>
<dbReference type="CDD" id="cd00093">
    <property type="entry name" value="HTH_XRE"/>
    <property type="match status" value="1"/>
</dbReference>